<dbReference type="EMBL" id="CAEZUF010000074">
    <property type="protein sequence ID" value="CAB4595280.1"/>
    <property type="molecule type" value="Genomic_DNA"/>
</dbReference>
<protein>
    <submittedName>
        <fullName evidence="1">Unannotated protein</fullName>
    </submittedName>
</protein>
<evidence type="ECO:0000313" key="1">
    <source>
        <dbReference type="EMBL" id="CAB4595280.1"/>
    </source>
</evidence>
<sequence>MPLLMVVNRMLNTGKKTMMPPVNAIELASSSTAATRPRANHLITI</sequence>
<proteinExistence type="predicted"/>
<name>A0A6J6G3X6_9ZZZZ</name>
<gene>
    <name evidence="1" type="ORF">UFOPK1791_00794</name>
</gene>
<reference evidence="1" key="1">
    <citation type="submission" date="2020-05" db="EMBL/GenBank/DDBJ databases">
        <authorList>
            <person name="Chiriac C."/>
            <person name="Salcher M."/>
            <person name="Ghai R."/>
            <person name="Kavagutti S V."/>
        </authorList>
    </citation>
    <scope>NUCLEOTIDE SEQUENCE</scope>
</reference>
<dbReference type="AlphaFoldDB" id="A0A6J6G3X6"/>
<organism evidence="1">
    <name type="scientific">freshwater metagenome</name>
    <dbReference type="NCBI Taxonomy" id="449393"/>
    <lineage>
        <taxon>unclassified sequences</taxon>
        <taxon>metagenomes</taxon>
        <taxon>ecological metagenomes</taxon>
    </lineage>
</organism>
<accession>A0A6J6G3X6</accession>